<evidence type="ECO:0000256" key="1">
    <source>
        <dbReference type="ARBA" id="ARBA00004141"/>
    </source>
</evidence>
<comment type="caution">
    <text evidence="17">The sequence shown here is derived from an EMBL/GenBank/DDBJ whole genome shotgun (WGS) entry which is preliminary data.</text>
</comment>
<keyword evidence="3" id="KW-0808">Transferase</keyword>
<sequence>MASNARVKLIRYLLPVIDPATQHWSRESRLIRWLTLVWLSIGLITLFSASYPVALAETGIGWRFLAIQLLWVFLGLNLFNWIVRQPITSLIRLSGIAFFVLIGLLFLTLIPALGVTINGATRWLALGPFLIQPSELLKPLLVLQAARLFGRWPQLSWSTRGWWIGLFAIAIAAILLQPNLSTAAICGLSVWLVALAAGLPYRLLLGTAMTGLTTALVSLSANAYQRERITAFLNPWADPMGNGYQLIQSLLAIGSGGWLGSGLGLSEQKLDFLPIQYTDFIFSVYAEEFGFIGGLFLLTLLMSYATLATLVAMRIQHPIHRLIAIGAMVLLVGQSLLNIGVAVGALPTTGLPLPLFSYGGSSMIASLAIAALLTRVAREVNTDNVVSLPLGQPLSKPQA</sequence>
<evidence type="ECO:0000256" key="11">
    <source>
        <dbReference type="ARBA" id="ARBA00038053"/>
    </source>
</evidence>
<comment type="subcellular location">
    <subcellularLocation>
        <location evidence="1">Membrane</location>
        <topology evidence="1">Multi-pass membrane protein</topology>
    </subcellularLocation>
</comment>
<dbReference type="GO" id="GO:0051301">
    <property type="term" value="P:cell division"/>
    <property type="evidence" value="ECO:0007669"/>
    <property type="project" value="InterPro"/>
</dbReference>
<evidence type="ECO:0000256" key="8">
    <source>
        <dbReference type="ARBA" id="ARBA00023136"/>
    </source>
</evidence>
<comment type="function">
    <text evidence="16">Peptidoglycan polymerase that is essential for cell division.</text>
</comment>
<evidence type="ECO:0000256" key="4">
    <source>
        <dbReference type="ARBA" id="ARBA00022692"/>
    </source>
</evidence>
<keyword evidence="5" id="KW-0133">Cell shape</keyword>
<organism evidence="17">
    <name type="scientific">Lyngbya confervoides BDU141951</name>
    <dbReference type="NCBI Taxonomy" id="1574623"/>
    <lineage>
        <taxon>Bacteria</taxon>
        <taxon>Bacillati</taxon>
        <taxon>Cyanobacteriota</taxon>
        <taxon>Cyanophyceae</taxon>
        <taxon>Oscillatoriophycideae</taxon>
        <taxon>Oscillatoriales</taxon>
        <taxon>Microcoleaceae</taxon>
        <taxon>Lyngbya</taxon>
    </lineage>
</organism>
<reference evidence="17" key="3">
    <citation type="submission" date="2020-02" db="EMBL/GenBank/DDBJ databases">
        <authorList>
            <person name="Sarangi A.N."/>
            <person name="Ghosh S."/>
            <person name="Mukherjee M."/>
            <person name="Tripathy S."/>
        </authorList>
    </citation>
    <scope>NUCLEOTIDE SEQUENCE</scope>
    <source>
        <strain evidence="17">BDU141951</strain>
    </source>
</reference>
<dbReference type="GO" id="GO:0008955">
    <property type="term" value="F:peptidoglycan glycosyltransferase activity"/>
    <property type="evidence" value="ECO:0007669"/>
    <property type="project" value="UniProtKB-EC"/>
</dbReference>
<dbReference type="GO" id="GO:0005886">
    <property type="term" value="C:plasma membrane"/>
    <property type="evidence" value="ECO:0007669"/>
    <property type="project" value="TreeGrafter"/>
</dbReference>
<dbReference type="PANTHER" id="PTHR30474">
    <property type="entry name" value="CELL CYCLE PROTEIN"/>
    <property type="match status" value="1"/>
</dbReference>
<evidence type="ECO:0000256" key="6">
    <source>
        <dbReference type="ARBA" id="ARBA00022984"/>
    </source>
</evidence>
<evidence type="ECO:0000256" key="15">
    <source>
        <dbReference type="ARBA" id="ARBA00049902"/>
    </source>
</evidence>
<evidence type="ECO:0000256" key="5">
    <source>
        <dbReference type="ARBA" id="ARBA00022960"/>
    </source>
</evidence>
<keyword evidence="7" id="KW-1133">Transmembrane helix</keyword>
<evidence type="ECO:0000256" key="14">
    <source>
        <dbReference type="ARBA" id="ARBA00044770"/>
    </source>
</evidence>
<dbReference type="InterPro" id="IPR018365">
    <property type="entry name" value="Cell_cycle_FtsW-rel_CS"/>
</dbReference>
<evidence type="ECO:0000313" key="17">
    <source>
        <dbReference type="EMBL" id="NEV67355.1"/>
    </source>
</evidence>
<evidence type="ECO:0000256" key="3">
    <source>
        <dbReference type="ARBA" id="ARBA00022679"/>
    </source>
</evidence>
<dbReference type="GO" id="GO:0015648">
    <property type="term" value="F:lipid-linked peptidoglycan transporter activity"/>
    <property type="evidence" value="ECO:0007669"/>
    <property type="project" value="TreeGrafter"/>
</dbReference>
<evidence type="ECO:0000256" key="2">
    <source>
        <dbReference type="ARBA" id="ARBA00022676"/>
    </source>
</evidence>
<gene>
    <name evidence="17" type="ORF">QQ91_009535</name>
</gene>
<evidence type="ECO:0000256" key="9">
    <source>
        <dbReference type="ARBA" id="ARBA00032370"/>
    </source>
</evidence>
<dbReference type="PROSITE" id="PS00428">
    <property type="entry name" value="FTSW_RODA_SPOVE"/>
    <property type="match status" value="1"/>
</dbReference>
<comment type="similarity">
    <text evidence="11">Belongs to the SEDS family. FtsW subfamily.</text>
</comment>
<accession>A0A0C1UPC8</accession>
<keyword evidence="8" id="KW-0472">Membrane</keyword>
<keyword evidence="2" id="KW-0328">Glycosyltransferase</keyword>
<dbReference type="EMBL" id="JTHE02000003">
    <property type="protein sequence ID" value="NEV67355.1"/>
    <property type="molecule type" value="Genomic_DNA"/>
</dbReference>
<reference evidence="17" key="1">
    <citation type="submission" date="2014-11" db="EMBL/GenBank/DDBJ databases">
        <authorList>
            <person name="Malar M.C."/>
            <person name="Sen D."/>
            <person name="Tripathy S."/>
        </authorList>
    </citation>
    <scope>NUCLEOTIDE SEQUENCE</scope>
    <source>
        <strain evidence="17">BDU141951</strain>
    </source>
</reference>
<evidence type="ECO:0000256" key="7">
    <source>
        <dbReference type="ARBA" id="ARBA00022989"/>
    </source>
</evidence>
<comment type="catalytic activity">
    <reaction evidence="15">
        <text>[GlcNAc-(1-&gt;4)-Mur2Ac(oyl-L-Ala-gamma-D-Glu-L-Lys-D-Ala-D-Ala)](n)-di-trans,octa-cis-undecaprenyl diphosphate + beta-D-GlcNAc-(1-&gt;4)-Mur2Ac(oyl-L-Ala-gamma-D-Glu-L-Lys-D-Ala-D-Ala)-di-trans,octa-cis-undecaprenyl diphosphate = [GlcNAc-(1-&gt;4)-Mur2Ac(oyl-L-Ala-gamma-D-Glu-L-Lys-D-Ala-D-Ala)](n+1)-di-trans,octa-cis-undecaprenyl diphosphate + di-trans,octa-cis-undecaprenyl diphosphate + H(+)</text>
        <dbReference type="Rhea" id="RHEA:23708"/>
        <dbReference type="Rhea" id="RHEA-COMP:9602"/>
        <dbReference type="Rhea" id="RHEA-COMP:9603"/>
        <dbReference type="ChEBI" id="CHEBI:15378"/>
        <dbReference type="ChEBI" id="CHEBI:58405"/>
        <dbReference type="ChEBI" id="CHEBI:60033"/>
        <dbReference type="ChEBI" id="CHEBI:78435"/>
        <dbReference type="EC" id="2.4.99.28"/>
    </reaction>
</comment>
<protein>
    <recommendedName>
        <fullName evidence="12">Probable peptidoglycan glycosyltransferase FtsW</fullName>
        <ecNumber evidence="14">2.4.99.28</ecNumber>
    </recommendedName>
    <alternativeName>
        <fullName evidence="13">Cell division protein FtsW</fullName>
    </alternativeName>
    <alternativeName>
        <fullName evidence="10">Cell wall polymerase</fullName>
    </alternativeName>
    <alternativeName>
        <fullName evidence="9">Peptidoglycan polymerase</fullName>
    </alternativeName>
</protein>
<evidence type="ECO:0000256" key="16">
    <source>
        <dbReference type="ARBA" id="ARBA00049966"/>
    </source>
</evidence>
<reference evidence="17" key="2">
    <citation type="journal article" date="2015" name="Genome Announc.">
        <title>Draft Genome Sequence of Filamentous Marine Cyanobacterium Lyngbya confervoides Strain BDU141951.</title>
        <authorList>
            <person name="Chandrababunaidu M.M."/>
            <person name="Sen D."/>
            <person name="Tripathy S."/>
        </authorList>
    </citation>
    <scope>NUCLEOTIDE SEQUENCE</scope>
    <source>
        <strain evidence="17">BDU141951</strain>
    </source>
</reference>
<dbReference type="InterPro" id="IPR001182">
    <property type="entry name" value="FtsW/RodA"/>
</dbReference>
<dbReference type="GO" id="GO:0008360">
    <property type="term" value="P:regulation of cell shape"/>
    <property type="evidence" value="ECO:0007669"/>
    <property type="project" value="UniProtKB-KW"/>
</dbReference>
<dbReference type="EC" id="2.4.99.28" evidence="14"/>
<dbReference type="Pfam" id="PF01098">
    <property type="entry name" value="FTSW_RODA_SPOVE"/>
    <property type="match status" value="1"/>
</dbReference>
<dbReference type="AlphaFoldDB" id="A0A0C1UPC8"/>
<name>A0A0C1UPC8_9CYAN</name>
<evidence type="ECO:0000256" key="10">
    <source>
        <dbReference type="ARBA" id="ARBA00033270"/>
    </source>
</evidence>
<proteinExistence type="inferred from homology"/>
<dbReference type="PANTHER" id="PTHR30474:SF2">
    <property type="entry name" value="PEPTIDOGLYCAN GLYCOSYLTRANSFERASE FTSW-RELATED"/>
    <property type="match status" value="1"/>
</dbReference>
<dbReference type="GO" id="GO:0032153">
    <property type="term" value="C:cell division site"/>
    <property type="evidence" value="ECO:0007669"/>
    <property type="project" value="TreeGrafter"/>
</dbReference>
<evidence type="ECO:0000256" key="12">
    <source>
        <dbReference type="ARBA" id="ARBA00041185"/>
    </source>
</evidence>
<dbReference type="GO" id="GO:0009252">
    <property type="term" value="P:peptidoglycan biosynthetic process"/>
    <property type="evidence" value="ECO:0007669"/>
    <property type="project" value="UniProtKB-KW"/>
</dbReference>
<evidence type="ECO:0000256" key="13">
    <source>
        <dbReference type="ARBA" id="ARBA00041418"/>
    </source>
</evidence>
<keyword evidence="4" id="KW-0812">Transmembrane</keyword>
<keyword evidence="6" id="KW-0573">Peptidoglycan synthesis</keyword>